<accession>A0A379UV75</accession>
<evidence type="ECO:0000256" key="1">
    <source>
        <dbReference type="SAM" id="Phobius"/>
    </source>
</evidence>
<feature type="transmembrane region" description="Helical" evidence="1">
    <location>
        <begin position="34"/>
        <end position="52"/>
    </location>
</feature>
<feature type="transmembrane region" description="Helical" evidence="1">
    <location>
        <begin position="101"/>
        <end position="120"/>
    </location>
</feature>
<reference evidence="2 3" key="1">
    <citation type="submission" date="2018-06" db="EMBL/GenBank/DDBJ databases">
        <authorList>
            <consortium name="Pathogen Informatics"/>
            <person name="Doyle S."/>
        </authorList>
    </citation>
    <scope>NUCLEOTIDE SEQUENCE [LARGE SCALE GENOMIC DNA]</scope>
    <source>
        <strain evidence="2 3">NCTC5798</strain>
    </source>
</reference>
<dbReference type="EMBL" id="UGXK01000001">
    <property type="protein sequence ID" value="SUG71985.1"/>
    <property type="molecule type" value="Genomic_DNA"/>
</dbReference>
<dbReference type="AlphaFoldDB" id="A0A379UV75"/>
<protein>
    <submittedName>
        <fullName evidence="2">Putative membrane protein</fullName>
    </submittedName>
</protein>
<sequence>MPLLPDNCRPPPLHSRFLQLKSQTLIYQADMPSFPLYTLHTSSGLCVSYGLLGPSMGLALTGRRMRRSSLLPADLLLSPVTALSMLPGTHSLAAFQQLKLFLVYISELLFLSVFIFQFIYY</sequence>
<keyword evidence="1" id="KW-0472">Membrane</keyword>
<gene>
    <name evidence="2" type="primary">STY4871</name>
    <name evidence="2" type="ORF">NCTC5798_03173</name>
</gene>
<proteinExistence type="predicted"/>
<evidence type="ECO:0000313" key="2">
    <source>
        <dbReference type="EMBL" id="SUG71985.1"/>
    </source>
</evidence>
<evidence type="ECO:0000313" key="3">
    <source>
        <dbReference type="Proteomes" id="UP000255534"/>
    </source>
</evidence>
<keyword evidence="1" id="KW-0812">Transmembrane</keyword>
<dbReference type="Proteomes" id="UP000255534">
    <property type="component" value="Unassembled WGS sequence"/>
</dbReference>
<organism evidence="2 3">
    <name type="scientific">Salmonella enterica I</name>
    <dbReference type="NCBI Taxonomy" id="59201"/>
    <lineage>
        <taxon>Bacteria</taxon>
        <taxon>Pseudomonadati</taxon>
        <taxon>Pseudomonadota</taxon>
        <taxon>Gammaproteobacteria</taxon>
        <taxon>Enterobacterales</taxon>
        <taxon>Enterobacteriaceae</taxon>
        <taxon>Salmonella</taxon>
    </lineage>
</organism>
<keyword evidence="1" id="KW-1133">Transmembrane helix</keyword>
<name>A0A379UV75_SALET</name>